<comment type="caution">
    <text evidence="1">The sequence shown here is derived from an EMBL/GenBank/DDBJ whole genome shotgun (WGS) entry which is preliminary data.</text>
</comment>
<sequence length="317" mass="35471">MKTILKYLFLFTVISIQSCSDDDDSDCSARLCAEGSALLEFKIVDIETGENIAGSIISGPEIEVTNTSSGAEVNYDFITENDLNILRIRTANSSEYSIQYGEEEIFKLSIDAEMITEGCCSSTKINELSISGADFEIEEETGIYIIKKSIRPHLTSGESLDNYHAFFENSKLQIEPDENADSYNELLKIDVLGGEKLVFKLLQYQNPNEMVADDEVTKIVYFEIDPADTEFTLNPDNFDEAKAVIGSSASVSYIKYITEGEITGTKISDEEWQIAVNVSAGDEEEQFNTTVEESKTSFTKSIYEDVWMPIFQTHVFN</sequence>
<proteinExistence type="predicted"/>
<name>A0A9X1LJX4_9FLAO</name>
<keyword evidence="2" id="KW-1185">Reference proteome</keyword>
<gene>
    <name evidence="1" type="ORF">LGQ90_10595</name>
</gene>
<dbReference type="AlphaFoldDB" id="A0A9X1LJX4"/>
<evidence type="ECO:0000313" key="1">
    <source>
        <dbReference type="EMBL" id="MCB7481709.1"/>
    </source>
</evidence>
<dbReference type="EMBL" id="JAJBZG010000005">
    <property type="protein sequence ID" value="MCB7481709.1"/>
    <property type="molecule type" value="Genomic_DNA"/>
</dbReference>
<evidence type="ECO:0000313" key="2">
    <source>
        <dbReference type="Proteomes" id="UP001139414"/>
    </source>
</evidence>
<dbReference type="Proteomes" id="UP001139414">
    <property type="component" value="Unassembled WGS sequence"/>
</dbReference>
<protein>
    <submittedName>
        <fullName evidence="1">Uncharacterized protein</fullName>
    </submittedName>
</protein>
<dbReference type="PROSITE" id="PS51257">
    <property type="entry name" value="PROKAR_LIPOPROTEIN"/>
    <property type="match status" value="1"/>
</dbReference>
<dbReference type="RefSeq" id="WP_229340924.1">
    <property type="nucleotide sequence ID" value="NZ_JAJBZG010000005.1"/>
</dbReference>
<organism evidence="1 2">
    <name type="scientific">Christiangramia sediminis</name>
    <dbReference type="NCBI Taxonomy" id="2881336"/>
    <lineage>
        <taxon>Bacteria</taxon>
        <taxon>Pseudomonadati</taxon>
        <taxon>Bacteroidota</taxon>
        <taxon>Flavobacteriia</taxon>
        <taxon>Flavobacteriales</taxon>
        <taxon>Flavobacteriaceae</taxon>
        <taxon>Christiangramia</taxon>
    </lineage>
</organism>
<reference evidence="1" key="1">
    <citation type="submission" date="2021-10" db="EMBL/GenBank/DDBJ databases">
        <title>Gramella sp. ASW11-100T, isolated from marine sediment.</title>
        <authorList>
            <person name="Xia C."/>
        </authorList>
    </citation>
    <scope>NUCLEOTIDE SEQUENCE</scope>
    <source>
        <strain evidence="1">ASW11-100</strain>
    </source>
</reference>
<accession>A0A9X1LJX4</accession>